<dbReference type="PANTHER" id="PTHR23355">
    <property type="entry name" value="RIBONUCLEASE"/>
    <property type="match status" value="1"/>
</dbReference>
<dbReference type="GO" id="GO:0005829">
    <property type="term" value="C:cytosol"/>
    <property type="evidence" value="ECO:0007669"/>
    <property type="project" value="TreeGrafter"/>
</dbReference>
<reference evidence="10" key="1">
    <citation type="submission" date="2019-03" db="EMBL/GenBank/DDBJ databases">
        <title>Afifella sp. nov., isolated from activated sludge.</title>
        <authorList>
            <person name="Li Q."/>
            <person name="Liu Y."/>
        </authorList>
    </citation>
    <scope>NUCLEOTIDE SEQUENCE</scope>
    <source>
        <strain evidence="10">L72</strain>
    </source>
</reference>
<dbReference type="EMBL" id="SPKJ01000005">
    <property type="protein sequence ID" value="MYZ46679.1"/>
    <property type="molecule type" value="Genomic_DNA"/>
</dbReference>
<comment type="similarity">
    <text evidence="7">Belongs to the RNR ribonuclease family. RNase R subfamily.</text>
</comment>
<keyword evidence="2 7" id="KW-0963">Cytoplasm</keyword>
<dbReference type="SMART" id="SM00316">
    <property type="entry name" value="S1"/>
    <property type="match status" value="1"/>
</dbReference>
<comment type="catalytic activity">
    <reaction evidence="1 7">
        <text>Exonucleolytic cleavage in the 3'- to 5'-direction to yield nucleoside 5'-phosphates.</text>
        <dbReference type="EC" id="3.1.13.1"/>
    </reaction>
</comment>
<dbReference type="PROSITE" id="PS50126">
    <property type="entry name" value="S1"/>
    <property type="match status" value="1"/>
</dbReference>
<dbReference type="GO" id="GO:0006402">
    <property type="term" value="P:mRNA catabolic process"/>
    <property type="evidence" value="ECO:0007669"/>
    <property type="project" value="TreeGrafter"/>
</dbReference>
<dbReference type="PROSITE" id="PS01175">
    <property type="entry name" value="RIBONUCLEASE_II"/>
    <property type="match status" value="1"/>
</dbReference>
<dbReference type="SUPFAM" id="SSF50249">
    <property type="entry name" value="Nucleic acid-binding proteins"/>
    <property type="match status" value="3"/>
</dbReference>
<evidence type="ECO:0000256" key="1">
    <source>
        <dbReference type="ARBA" id="ARBA00001849"/>
    </source>
</evidence>
<evidence type="ECO:0000256" key="6">
    <source>
        <dbReference type="ARBA" id="ARBA00022884"/>
    </source>
</evidence>
<feature type="compositionally biased region" description="Basic and acidic residues" evidence="8">
    <location>
        <begin position="732"/>
        <end position="744"/>
    </location>
</feature>
<feature type="compositionally biased region" description="Basic residues" evidence="8">
    <location>
        <begin position="719"/>
        <end position="731"/>
    </location>
</feature>
<keyword evidence="6 7" id="KW-0694">RNA-binding</keyword>
<dbReference type="NCBIfam" id="TIGR00358">
    <property type="entry name" value="3_prime_RNase"/>
    <property type="match status" value="1"/>
</dbReference>
<dbReference type="Gene3D" id="2.40.50.140">
    <property type="entry name" value="Nucleic acid-binding proteins"/>
    <property type="match status" value="1"/>
</dbReference>
<feature type="region of interest" description="Disordered" evidence="8">
    <location>
        <begin position="713"/>
        <end position="751"/>
    </location>
</feature>
<dbReference type="InterPro" id="IPR022966">
    <property type="entry name" value="RNase_II/R_CS"/>
</dbReference>
<gene>
    <name evidence="7 10" type="primary">rnr</name>
    <name evidence="10" type="ORF">E4O86_02960</name>
</gene>
<dbReference type="CDD" id="cd04471">
    <property type="entry name" value="S1_RNase_R"/>
    <property type="match status" value="1"/>
</dbReference>
<dbReference type="OrthoDB" id="9764149at2"/>
<dbReference type="Proteomes" id="UP000773614">
    <property type="component" value="Unassembled WGS sequence"/>
</dbReference>
<dbReference type="InterPro" id="IPR001900">
    <property type="entry name" value="RNase_II/R"/>
</dbReference>
<organism evidence="10 11">
    <name type="scientific">Propylenella binzhouense</name>
    <dbReference type="NCBI Taxonomy" id="2555902"/>
    <lineage>
        <taxon>Bacteria</taxon>
        <taxon>Pseudomonadati</taxon>
        <taxon>Pseudomonadota</taxon>
        <taxon>Alphaproteobacteria</taxon>
        <taxon>Hyphomicrobiales</taxon>
        <taxon>Propylenellaceae</taxon>
        <taxon>Propylenella</taxon>
    </lineage>
</organism>
<dbReference type="Pfam" id="PF00773">
    <property type="entry name" value="RNB"/>
    <property type="match status" value="1"/>
</dbReference>
<comment type="caution">
    <text evidence="10">The sequence shown here is derived from an EMBL/GenBank/DDBJ whole genome shotgun (WGS) entry which is preliminary data.</text>
</comment>
<feature type="domain" description="S1 motif" evidence="9">
    <location>
        <begin position="626"/>
        <end position="707"/>
    </location>
</feature>
<evidence type="ECO:0000259" key="9">
    <source>
        <dbReference type="PROSITE" id="PS50126"/>
    </source>
</evidence>
<evidence type="ECO:0000256" key="8">
    <source>
        <dbReference type="SAM" id="MobiDB-lite"/>
    </source>
</evidence>
<keyword evidence="3 7" id="KW-0540">Nuclease</keyword>
<dbReference type="InterPro" id="IPR004476">
    <property type="entry name" value="RNase_II/RNase_R"/>
</dbReference>
<dbReference type="NCBIfam" id="TIGR02063">
    <property type="entry name" value="RNase_R"/>
    <property type="match status" value="1"/>
</dbReference>
<evidence type="ECO:0000256" key="7">
    <source>
        <dbReference type="HAMAP-Rule" id="MF_01895"/>
    </source>
</evidence>
<dbReference type="InterPro" id="IPR050180">
    <property type="entry name" value="RNR_Ribonuclease"/>
</dbReference>
<evidence type="ECO:0000256" key="4">
    <source>
        <dbReference type="ARBA" id="ARBA00022801"/>
    </source>
</evidence>
<sequence>MPTREEILAFIGEHPGKAGKREIARAFNLTGSAKIGLKRVIRELADEGLIEGKRSRLHRPGDLPSVTVLLLEGVDELGELIGVPVEWDEEAGEAPRIRIRPEARRRGVREKAPGIGDRVLARIVADAEAEGFTGKVIKVLGRGPRTTLGVLRIEGEEHRIVPIDRKGSEYRVPPGATRDAEDGELVRVEVQPGSRYGIPVARIVERVGSVRSERAISLIALEEHGIPYVFSDAAIEQAEAAEPVGMAHREDWRDLPLVTIDPRDARDHDDAVHAMPDPENPDGHIVTVAIADVAAYVHPGSPLDREALRRGNSVYFPGRVVPMLPERISNDLCSLREGEDRPAIAVRMLFDSNGRKTKHSFHRIMMRSAAKLAYEEAQAAIDGEPTEKTAPLLDQVLRPLWDAYAALKRGRENREPLAIDLPERKVVLAADGSVDRIYVPPRLDAHKLIEEYMIQANVSAAETLERRKAPVVYRIHDEPSFEKLEALRDFLGTLDMRFPKAGNLRPSHFNRVLERFENSPNELLVNEVVLRSQSQAEYAIENIGHFGLNLRRYAHFTSPIRRYADLLVHRALIHALELGPGGLRTTDIPNLERIAGEISIAERRAMAAERDTIDRVVAAWLADRVGARFAGHVRGVTRAGLFVELDDSGADGFIPISTLGRDFYEYDEPKHRLVGRTEGEVFRLGDAVEVRLAEALPFAGSLRFELVGGDREGAERGLTRKGKRPARRTRGKEHSGREAGGKEGRRARKSR</sequence>
<dbReference type="Pfam" id="PF00575">
    <property type="entry name" value="S1"/>
    <property type="match status" value="1"/>
</dbReference>
<dbReference type="SMART" id="SM00955">
    <property type="entry name" value="RNB"/>
    <property type="match status" value="1"/>
</dbReference>
<accession>A0A964T2F4</accession>
<dbReference type="EC" id="3.1.13.1" evidence="7"/>
<comment type="function">
    <text evidence="7">3'-5' exoribonuclease that releases 5'-nucleoside monophosphates and is involved in maturation of structured RNAs.</text>
</comment>
<keyword evidence="11" id="KW-1185">Reference proteome</keyword>
<evidence type="ECO:0000313" key="11">
    <source>
        <dbReference type="Proteomes" id="UP000773614"/>
    </source>
</evidence>
<dbReference type="GO" id="GO:0003723">
    <property type="term" value="F:RNA binding"/>
    <property type="evidence" value="ECO:0007669"/>
    <property type="project" value="UniProtKB-UniRule"/>
</dbReference>
<dbReference type="Pfam" id="PF17876">
    <property type="entry name" value="CSD2"/>
    <property type="match status" value="1"/>
</dbReference>
<evidence type="ECO:0000256" key="2">
    <source>
        <dbReference type="ARBA" id="ARBA00022490"/>
    </source>
</evidence>
<keyword evidence="4 7" id="KW-0378">Hydrolase</keyword>
<name>A0A964T2F4_9HYPH</name>
<keyword evidence="5 7" id="KW-0269">Exonuclease</keyword>
<evidence type="ECO:0000256" key="3">
    <source>
        <dbReference type="ARBA" id="ARBA00022722"/>
    </source>
</evidence>
<dbReference type="AlphaFoldDB" id="A0A964T2F4"/>
<dbReference type="InterPro" id="IPR012340">
    <property type="entry name" value="NA-bd_OB-fold"/>
</dbReference>
<evidence type="ECO:0000256" key="5">
    <source>
        <dbReference type="ARBA" id="ARBA00022839"/>
    </source>
</evidence>
<comment type="subcellular location">
    <subcellularLocation>
        <location evidence="7">Cytoplasm</location>
    </subcellularLocation>
</comment>
<dbReference type="PANTHER" id="PTHR23355:SF9">
    <property type="entry name" value="DIS3-LIKE EXONUCLEASE 2"/>
    <property type="match status" value="1"/>
</dbReference>
<dbReference type="GO" id="GO:0008859">
    <property type="term" value="F:exoribonuclease II activity"/>
    <property type="evidence" value="ECO:0007669"/>
    <property type="project" value="UniProtKB-UniRule"/>
</dbReference>
<dbReference type="InterPro" id="IPR003029">
    <property type="entry name" value="S1_domain"/>
</dbReference>
<dbReference type="HAMAP" id="MF_01895">
    <property type="entry name" value="RNase_R"/>
    <property type="match status" value="1"/>
</dbReference>
<protein>
    <recommendedName>
        <fullName evidence="7">Ribonuclease R</fullName>
        <shortName evidence="7">RNase R</shortName>
        <ecNumber evidence="7">3.1.13.1</ecNumber>
    </recommendedName>
</protein>
<dbReference type="InterPro" id="IPR011805">
    <property type="entry name" value="RNase_R"/>
</dbReference>
<dbReference type="InterPro" id="IPR040476">
    <property type="entry name" value="CSD2"/>
</dbReference>
<proteinExistence type="inferred from homology"/>
<evidence type="ECO:0000313" key="10">
    <source>
        <dbReference type="EMBL" id="MYZ46679.1"/>
    </source>
</evidence>